<evidence type="ECO:0000313" key="2">
    <source>
        <dbReference type="EMBL" id="PVM91521.1"/>
    </source>
</evidence>
<dbReference type="EMBL" id="QDKQ01000029">
    <property type="protein sequence ID" value="PVM91521.1"/>
    <property type="molecule type" value="Genomic_DNA"/>
</dbReference>
<keyword evidence="1" id="KW-0732">Signal</keyword>
<comment type="caution">
    <text evidence="2">The sequence shown here is derived from an EMBL/GenBank/DDBJ whole genome shotgun (WGS) entry which is preliminary data.</text>
</comment>
<evidence type="ECO:0000256" key="1">
    <source>
        <dbReference type="SAM" id="SignalP"/>
    </source>
</evidence>
<accession>A0A2T9K6T6</accession>
<name>A0A2T9K6T6_9CAUL</name>
<gene>
    <name evidence="2" type="ORF">DDF67_06840</name>
</gene>
<dbReference type="Proteomes" id="UP000245073">
    <property type="component" value="Unassembled WGS sequence"/>
</dbReference>
<feature type="chain" id="PRO_5015552118" evidence="1">
    <location>
        <begin position="24"/>
        <end position="192"/>
    </location>
</feature>
<feature type="signal peptide" evidence="1">
    <location>
        <begin position="1"/>
        <end position="23"/>
    </location>
</feature>
<dbReference type="AlphaFoldDB" id="A0A2T9K6T6"/>
<protein>
    <submittedName>
        <fullName evidence="2">Uncharacterized protein</fullName>
    </submittedName>
</protein>
<sequence>MRLALPVAILVALLTGQAALADAKPPPKPDYVAKGEAAQAVSRKVRHHDVQPFAALDETAPLGRAWSSSSFYALRDDTGGRRWVVRRAWGNLSGAGGLVWADSRTCPAVAAMLKGMEALTLRPDVPGLGAEDLKPPSTDPGLYAFWSYQAVSEGGGWIMGLSATGDHASPLARWWNVAGRELAKCWTEQEPG</sequence>
<proteinExistence type="predicted"/>
<dbReference type="OrthoDB" id="7189816at2"/>
<organism evidence="2 3">
    <name type="scientific">Caulobacter endophyticus</name>
    <dbReference type="NCBI Taxonomy" id="2172652"/>
    <lineage>
        <taxon>Bacteria</taxon>
        <taxon>Pseudomonadati</taxon>
        <taxon>Pseudomonadota</taxon>
        <taxon>Alphaproteobacteria</taxon>
        <taxon>Caulobacterales</taxon>
        <taxon>Caulobacteraceae</taxon>
        <taxon>Caulobacter</taxon>
    </lineage>
</organism>
<reference evidence="2 3" key="1">
    <citation type="submission" date="2018-04" db="EMBL/GenBank/DDBJ databases">
        <title>The genome sequence of Caulobacter sp. 744.</title>
        <authorList>
            <person name="Gao J."/>
            <person name="Sun J."/>
        </authorList>
    </citation>
    <scope>NUCLEOTIDE SEQUENCE [LARGE SCALE GENOMIC DNA]</scope>
    <source>
        <strain evidence="2 3">774</strain>
    </source>
</reference>
<keyword evidence="3" id="KW-1185">Reference proteome</keyword>
<evidence type="ECO:0000313" key="3">
    <source>
        <dbReference type="Proteomes" id="UP000245073"/>
    </source>
</evidence>
<dbReference type="RefSeq" id="WP_109100160.1">
    <property type="nucleotide sequence ID" value="NZ_QDKQ01000029.1"/>
</dbReference>